<evidence type="ECO:0000256" key="4">
    <source>
        <dbReference type="SAM" id="MobiDB-lite"/>
    </source>
</evidence>
<dbReference type="InterPro" id="IPR027417">
    <property type="entry name" value="P-loop_NTPase"/>
</dbReference>
<keyword evidence="2" id="KW-0677">Repeat</keyword>
<feature type="repeat" description="WD" evidence="3">
    <location>
        <begin position="801"/>
        <end position="842"/>
    </location>
</feature>
<accession>A0ABV9ADY5</accession>
<feature type="repeat" description="WD" evidence="3">
    <location>
        <begin position="1097"/>
        <end position="1138"/>
    </location>
</feature>
<gene>
    <name evidence="6" type="ORF">ACFPA8_23375</name>
</gene>
<dbReference type="RefSeq" id="WP_386451537.1">
    <property type="nucleotide sequence ID" value="NZ_JBHSFH010000014.1"/>
</dbReference>
<organism evidence="6 7">
    <name type="scientific">Streptomyces ovatisporus</name>
    <dbReference type="NCBI Taxonomy" id="1128682"/>
    <lineage>
        <taxon>Bacteria</taxon>
        <taxon>Bacillati</taxon>
        <taxon>Actinomycetota</taxon>
        <taxon>Actinomycetes</taxon>
        <taxon>Kitasatosporales</taxon>
        <taxon>Streptomycetaceae</taxon>
        <taxon>Streptomyces</taxon>
    </lineage>
</organism>
<feature type="repeat" description="WD" evidence="3">
    <location>
        <begin position="843"/>
        <end position="875"/>
    </location>
</feature>
<feature type="repeat" description="WD" evidence="3">
    <location>
        <begin position="885"/>
        <end position="917"/>
    </location>
</feature>
<dbReference type="InterPro" id="IPR019775">
    <property type="entry name" value="WD40_repeat_CS"/>
</dbReference>
<dbReference type="SUPFAM" id="SSF63829">
    <property type="entry name" value="Calcium-dependent phosphotriesterase"/>
    <property type="match status" value="1"/>
</dbReference>
<evidence type="ECO:0000313" key="6">
    <source>
        <dbReference type="EMBL" id="MFC4497076.1"/>
    </source>
</evidence>
<feature type="repeat" description="WD" evidence="3">
    <location>
        <begin position="1015"/>
        <end position="1056"/>
    </location>
</feature>
<feature type="compositionally biased region" description="Basic and acidic residues" evidence="4">
    <location>
        <begin position="193"/>
        <end position="208"/>
    </location>
</feature>
<reference evidence="7" key="1">
    <citation type="journal article" date="2019" name="Int. J. Syst. Evol. Microbiol.">
        <title>The Global Catalogue of Microorganisms (GCM) 10K type strain sequencing project: providing services to taxonomists for standard genome sequencing and annotation.</title>
        <authorList>
            <consortium name="The Broad Institute Genomics Platform"/>
            <consortium name="The Broad Institute Genome Sequencing Center for Infectious Disease"/>
            <person name="Wu L."/>
            <person name="Ma J."/>
        </authorList>
    </citation>
    <scope>NUCLEOTIDE SEQUENCE [LARGE SCALE GENOMIC DNA]</scope>
    <source>
        <strain evidence="7">CGMCC 4.7357</strain>
    </source>
</reference>
<dbReference type="InterPro" id="IPR001680">
    <property type="entry name" value="WD40_rpt"/>
</dbReference>
<feature type="repeat" description="WD" evidence="3">
    <location>
        <begin position="623"/>
        <end position="663"/>
    </location>
</feature>
<dbReference type="Gene3D" id="2.130.10.10">
    <property type="entry name" value="YVTN repeat-like/Quinoprotein amine dehydrogenase"/>
    <property type="match status" value="5"/>
</dbReference>
<feature type="region of interest" description="Disordered" evidence="4">
    <location>
        <begin position="189"/>
        <end position="208"/>
    </location>
</feature>
<feature type="domain" description="Novel STAND NTPase 1" evidence="5">
    <location>
        <begin position="106"/>
        <end position="481"/>
    </location>
</feature>
<dbReference type="PROSITE" id="PS50294">
    <property type="entry name" value="WD_REPEATS_REGION"/>
    <property type="match status" value="11"/>
</dbReference>
<dbReference type="InterPro" id="IPR036322">
    <property type="entry name" value="WD40_repeat_dom_sf"/>
</dbReference>
<sequence>MGRPEKPLDPDAGPIQQFAQEMRELRREAGNPTYRWMAQRVPYSATGLSRAVDGERLPSLAMALAYVEACGGKREEWESRWIAAADEARELAARQQSAKDEDADSPYQGLARFEPGDAERFFGRGGLVGDVLRFARASRFVTLVGASGCGKSSLLRAGLIPELRAATEPRERLAAIRIFTPGAHPMRYGPLLRPKEADGETPEGRDEPGETWVLVDQLEEVFTLCHDAHERAAFIDTLLTAREPGSRLRVVAAIRADFYGRCAEHPSLAEVLRQAHLMVGPMTSAELREVIVKPAAARGLIVERALTARIVDEVAGEPGALPLLSHALLETWRRREGRTLSVAGYEGAGGVRGAVARTAEEAYGELPSRQAAYVRRILLRLITPGEGAEDTRRSVDRAELETLGGAGAGRVENSDAAAALERLVRARLVTVDGETVEVAHEALITSWPRLRDWIEEDRERLRLHRRLTDAAAEWTALDRDPGALYRGARLAAAEEHFVAAGRRSELTLIEAEFLDAGLAARDEEQRTAARSSRRLRRLTVILAVLLLLVAGAGIVAVQQRQEALAAREQTLSRQLAAQALELADSQPDTAMLLAVEARRVAPTPEARGALLTMSAHQYYRTELDAHSDAVSEAAFSRDGTLATVSRDRTLRLWDSTRRKRLAVLHGHDTWLRGVAFSQDGRSLVTGGDDTRVVLWDKAKRHVTTTFGGHTGPVRSVVFSPDDRMIASGSADGTVRLWNLEHPAEGTTLKVPGDTSSGSSSTSTHGVNAVAFSPDGQTVASVGQDGVVRLWSVDTGKQLAAMSGHSGSTDAVEFSPDGRTLATAAKDHTVRLWDVRDRKSTAVLTEHAGKVRTLAFSPDGNTLATAGHDATVILWDPQRRAVKATLTGHSTNIYTIAFHLRGTVLATGGEDGKAVLWDPARIPLSAHEDRLMDVDFSPDGRSAATAGADRKIVVWDVRRRVPKARLAKGNGPVNDIDFSPDGETIAAATGTGDRPGAKDHTLTLWDVDSDEAPTRLTGHTDRVMGVDFSPDGRQVATVGADGKIMLWDGRRGRRLATYDSGTRGNAVAFSPDGRLLASAHADSSLLWSVSEHKQVAVLRQHRGPVADLDFSPDGRLLATAGQDQRVLLWDVRGRTAQTVLAGKTGPSLDVAFNRDGSMLAVAGAGNAAELWDVNRRGVWATLTGHKQLVSTLALSPDGRTLITGSDDHTAQLWSTDPGHASERVCATVGRDLTFEEWQRFVPGAPYRHTCGAGAS</sequence>
<dbReference type="InterPro" id="IPR020472">
    <property type="entry name" value="WD40_PAC1"/>
</dbReference>
<dbReference type="InterPro" id="IPR049052">
    <property type="entry name" value="nSTAND1"/>
</dbReference>
<keyword evidence="1 3" id="KW-0853">WD repeat</keyword>
<proteinExistence type="predicted"/>
<dbReference type="SMART" id="SM00320">
    <property type="entry name" value="WD40"/>
    <property type="match status" value="14"/>
</dbReference>
<protein>
    <recommendedName>
        <fullName evidence="5">Novel STAND NTPase 1 domain-containing protein</fullName>
    </recommendedName>
</protein>
<dbReference type="PROSITE" id="PS00678">
    <property type="entry name" value="WD_REPEATS_1"/>
    <property type="match status" value="4"/>
</dbReference>
<dbReference type="Pfam" id="PF00400">
    <property type="entry name" value="WD40"/>
    <property type="match status" value="13"/>
</dbReference>
<feature type="repeat" description="WD" evidence="3">
    <location>
        <begin position="1181"/>
        <end position="1222"/>
    </location>
</feature>
<dbReference type="PANTHER" id="PTHR19879">
    <property type="entry name" value="TRANSCRIPTION INITIATION FACTOR TFIID"/>
    <property type="match status" value="1"/>
</dbReference>
<dbReference type="EMBL" id="JBHSFH010000014">
    <property type="protein sequence ID" value="MFC4497076.1"/>
    <property type="molecule type" value="Genomic_DNA"/>
</dbReference>
<dbReference type="SUPFAM" id="SSF52540">
    <property type="entry name" value="P-loop containing nucleoside triphosphate hydrolases"/>
    <property type="match status" value="1"/>
</dbReference>
<feature type="repeat" description="WD" evidence="3">
    <location>
        <begin position="759"/>
        <end position="800"/>
    </location>
</feature>
<feature type="repeat" description="WD" evidence="3">
    <location>
        <begin position="923"/>
        <end position="957"/>
    </location>
</feature>
<feature type="repeat" description="WD" evidence="3">
    <location>
        <begin position="706"/>
        <end position="740"/>
    </location>
</feature>
<feature type="repeat" description="WD" evidence="3">
    <location>
        <begin position="664"/>
        <end position="696"/>
    </location>
</feature>
<name>A0ABV9ADY5_9ACTN</name>
<dbReference type="SUPFAM" id="SSF50978">
    <property type="entry name" value="WD40 repeat-like"/>
    <property type="match status" value="2"/>
</dbReference>
<dbReference type="PROSITE" id="PS50082">
    <property type="entry name" value="WD_REPEATS_2"/>
    <property type="match status" value="12"/>
</dbReference>
<comment type="caution">
    <text evidence="6">The sequence shown here is derived from an EMBL/GenBank/DDBJ whole genome shotgun (WGS) entry which is preliminary data.</text>
</comment>
<feature type="region of interest" description="Disordered" evidence="4">
    <location>
        <begin position="971"/>
        <end position="997"/>
    </location>
</feature>
<evidence type="ECO:0000256" key="1">
    <source>
        <dbReference type="ARBA" id="ARBA00022574"/>
    </source>
</evidence>
<evidence type="ECO:0000256" key="3">
    <source>
        <dbReference type="PROSITE-ProRule" id="PRU00221"/>
    </source>
</evidence>
<dbReference type="PRINTS" id="PR00320">
    <property type="entry name" value="GPROTEINBRPT"/>
</dbReference>
<dbReference type="PANTHER" id="PTHR19879:SF9">
    <property type="entry name" value="TRANSCRIPTION INITIATION FACTOR TFIID SUBUNIT 5"/>
    <property type="match status" value="1"/>
</dbReference>
<feature type="repeat" description="WD" evidence="3">
    <location>
        <begin position="1139"/>
        <end position="1173"/>
    </location>
</feature>
<dbReference type="CDD" id="cd00200">
    <property type="entry name" value="WD40"/>
    <property type="match status" value="2"/>
</dbReference>
<keyword evidence="7" id="KW-1185">Reference proteome</keyword>
<dbReference type="InterPro" id="IPR015943">
    <property type="entry name" value="WD40/YVTN_repeat-like_dom_sf"/>
</dbReference>
<evidence type="ECO:0000256" key="2">
    <source>
        <dbReference type="ARBA" id="ARBA00022737"/>
    </source>
</evidence>
<evidence type="ECO:0000259" key="5">
    <source>
        <dbReference type="Pfam" id="PF20703"/>
    </source>
</evidence>
<dbReference type="Proteomes" id="UP001595997">
    <property type="component" value="Unassembled WGS sequence"/>
</dbReference>
<dbReference type="Pfam" id="PF20703">
    <property type="entry name" value="nSTAND1"/>
    <property type="match status" value="1"/>
</dbReference>
<evidence type="ECO:0000313" key="7">
    <source>
        <dbReference type="Proteomes" id="UP001595997"/>
    </source>
</evidence>